<feature type="domain" description="Sas10 C-terminal" evidence="3">
    <location>
        <begin position="448"/>
        <end position="522"/>
    </location>
</feature>
<dbReference type="InterPro" id="IPR007146">
    <property type="entry name" value="Sas10/Utp3/C1D"/>
</dbReference>
<dbReference type="Proteomes" id="UP000485058">
    <property type="component" value="Unassembled WGS sequence"/>
</dbReference>
<dbReference type="EMBL" id="BLLF01001084">
    <property type="protein sequence ID" value="GFH17015.1"/>
    <property type="molecule type" value="Genomic_DNA"/>
</dbReference>
<dbReference type="Pfam" id="PF09368">
    <property type="entry name" value="Sas10"/>
    <property type="match status" value="1"/>
</dbReference>
<comment type="caution">
    <text evidence="4">The sequence shown here is derived from an EMBL/GenBank/DDBJ whole genome shotgun (WGS) entry which is preliminary data.</text>
</comment>
<evidence type="ECO:0000313" key="4">
    <source>
        <dbReference type="EMBL" id="GFH17015.1"/>
    </source>
</evidence>
<organism evidence="4 5">
    <name type="scientific">Haematococcus lacustris</name>
    <name type="common">Green alga</name>
    <name type="synonym">Haematococcus pluvialis</name>
    <dbReference type="NCBI Taxonomy" id="44745"/>
    <lineage>
        <taxon>Eukaryota</taxon>
        <taxon>Viridiplantae</taxon>
        <taxon>Chlorophyta</taxon>
        <taxon>core chlorophytes</taxon>
        <taxon>Chlorophyceae</taxon>
        <taxon>CS clade</taxon>
        <taxon>Chlamydomonadales</taxon>
        <taxon>Haematococcaceae</taxon>
        <taxon>Haematococcus</taxon>
    </lineage>
</organism>
<keyword evidence="5" id="KW-1185">Reference proteome</keyword>
<reference evidence="4 5" key="1">
    <citation type="submission" date="2020-02" db="EMBL/GenBank/DDBJ databases">
        <title>Draft genome sequence of Haematococcus lacustris strain NIES-144.</title>
        <authorList>
            <person name="Morimoto D."/>
            <person name="Nakagawa S."/>
            <person name="Yoshida T."/>
            <person name="Sawayama S."/>
        </authorList>
    </citation>
    <scope>NUCLEOTIDE SEQUENCE [LARGE SCALE GENOMIC DNA]</scope>
    <source>
        <strain evidence="4 5">NIES-144</strain>
    </source>
</reference>
<evidence type="ECO:0000313" key="5">
    <source>
        <dbReference type="Proteomes" id="UP000485058"/>
    </source>
</evidence>
<name>A0A699Z626_HAELA</name>
<gene>
    <name evidence="4" type="ORF">HaLaN_13548</name>
</gene>
<evidence type="ECO:0000256" key="1">
    <source>
        <dbReference type="ARBA" id="ARBA00022553"/>
    </source>
</evidence>
<dbReference type="GO" id="GO:0000462">
    <property type="term" value="P:maturation of SSU-rRNA from tricistronic rRNA transcript (SSU-rRNA, 5.8S rRNA, LSU-rRNA)"/>
    <property type="evidence" value="ECO:0007669"/>
    <property type="project" value="TreeGrafter"/>
</dbReference>
<evidence type="ECO:0000256" key="2">
    <source>
        <dbReference type="SAM" id="MobiDB-lite"/>
    </source>
</evidence>
<feature type="region of interest" description="Disordered" evidence="2">
    <location>
        <begin position="366"/>
        <end position="476"/>
    </location>
</feature>
<accession>A0A699Z626</accession>
<feature type="compositionally biased region" description="Basic residues" evidence="2">
    <location>
        <begin position="462"/>
        <end position="476"/>
    </location>
</feature>
<sequence length="522" mass="56768">MGAAARKEVAKELHALTADERSAALLADAPELLALIEDLQASLHEVRHRVGPLLQEVRSGRLATAEGLSYLEAKHLLMLHYCCHIVFYLMLKAEGRPVRDHPVIMRLVEIRSYLEKIRPIDKQLAYQVDKLLRAASLAATAELQQGGGSAAAGEQEEDEADVMRYGPRPDTLVPKDKGSGLYRPPRLNPVSMEGEMGGGRQSREDQRRMAEAKRRAARSDAVAELAAEVAGAPEELRTALPGFDSMAAIKTRQKLEARQQEEEDIMTRVPLSRDQVKALKAQRRTGMTASSLVGDFADEVADLVAATSAADAGAGATRGNTLADVFARQKVSQRFGAEPARQVTLGGDEDLPRRANLSERRAKFDAVAARKAAMPPQQDDDDNGFEDYDVVPGGRGSSKRGTREQGEEDDFYQAAKEAAASRKKARAEAHRAPQLPPPLPDPSAGARARGITKAIEKNRGLTPHRRKDLKNPRKKHRIMFAKALVRRSGAVQDGSKTRDAGAAAYAGEATGIKSKVAKSRRL</sequence>
<proteinExistence type="predicted"/>
<feature type="compositionally biased region" description="Acidic residues" evidence="2">
    <location>
        <begin position="378"/>
        <end position="389"/>
    </location>
</feature>
<dbReference type="GO" id="GO:0032040">
    <property type="term" value="C:small-subunit processome"/>
    <property type="evidence" value="ECO:0007669"/>
    <property type="project" value="TreeGrafter"/>
</dbReference>
<dbReference type="PANTHER" id="PTHR13237:SF9">
    <property type="entry name" value="NEUROGUIDIN"/>
    <property type="match status" value="1"/>
</dbReference>
<feature type="region of interest" description="Disordered" evidence="2">
    <location>
        <begin position="146"/>
        <end position="211"/>
    </location>
</feature>
<dbReference type="PANTHER" id="PTHR13237">
    <property type="entry name" value="SOMETHING ABOUT SILENCING PROTEIN 10-RELATED"/>
    <property type="match status" value="1"/>
</dbReference>
<keyword evidence="1" id="KW-0597">Phosphoprotein</keyword>
<evidence type="ECO:0000259" key="3">
    <source>
        <dbReference type="Pfam" id="PF09368"/>
    </source>
</evidence>
<dbReference type="AlphaFoldDB" id="A0A699Z626"/>
<dbReference type="InterPro" id="IPR018972">
    <property type="entry name" value="Sas10_C_dom"/>
</dbReference>
<protein>
    <submittedName>
        <fullName evidence="4">Sas10 domain-containing protein</fullName>
    </submittedName>
</protein>
<feature type="compositionally biased region" description="Basic and acidic residues" evidence="2">
    <location>
        <begin position="201"/>
        <end position="211"/>
    </location>
</feature>
<dbReference type="Pfam" id="PF04000">
    <property type="entry name" value="Sas10_Utp3"/>
    <property type="match status" value="1"/>
</dbReference>